<organism evidence="1 2">
    <name type="scientific">Amphibiibacter pelophylacis</name>
    <dbReference type="NCBI Taxonomy" id="1799477"/>
    <lineage>
        <taxon>Bacteria</taxon>
        <taxon>Pseudomonadati</taxon>
        <taxon>Pseudomonadota</taxon>
        <taxon>Betaproteobacteria</taxon>
        <taxon>Burkholderiales</taxon>
        <taxon>Sphaerotilaceae</taxon>
        <taxon>Amphibiibacter</taxon>
    </lineage>
</organism>
<evidence type="ECO:0000313" key="2">
    <source>
        <dbReference type="Proteomes" id="UP001364695"/>
    </source>
</evidence>
<proteinExistence type="predicted"/>
<dbReference type="EMBL" id="JAWDIE010000001">
    <property type="protein sequence ID" value="MEJ7136966.1"/>
    <property type="molecule type" value="Genomic_DNA"/>
</dbReference>
<sequence length="166" mass="18284">MYTIAETPSFAEDAKALWAEEERAAFCVWLAGNPEAGDVIPGSGGCRKVRWSRAIFSNPFVRPLKMTDQRSSTDSMTGEELGLKLLQSVRQMKAGQTARVTRVAPNEVADARQQTGLTQAQFAQALCISRRTLQEWEQGRRAPSGAAQALIRIARKHPEVLLETLA</sequence>
<name>A0ACC6NYC3_9BURK</name>
<dbReference type="Proteomes" id="UP001364695">
    <property type="component" value="Unassembled WGS sequence"/>
</dbReference>
<comment type="caution">
    <text evidence="1">The sequence shown here is derived from an EMBL/GenBank/DDBJ whole genome shotgun (WGS) entry which is preliminary data.</text>
</comment>
<keyword evidence="2" id="KW-1185">Reference proteome</keyword>
<gene>
    <name evidence="1" type="ORF">RV045_00780</name>
</gene>
<evidence type="ECO:0000313" key="1">
    <source>
        <dbReference type="EMBL" id="MEJ7136966.1"/>
    </source>
</evidence>
<protein>
    <submittedName>
        <fullName evidence="1">Helix-turn-helix domain-containing protein</fullName>
    </submittedName>
</protein>
<accession>A0ACC6NYC3</accession>
<reference evidence="1" key="1">
    <citation type="submission" date="2023-10" db="EMBL/GenBank/DDBJ databases">
        <title>Amphibacter perezi, gen. nov., sp. nov. a novel taxa of the family Comamonadaceae, class Betaproteobacteria isolated from the skin microbiota of Pelophylax perezi from different populations.</title>
        <authorList>
            <person name="Costa S."/>
            <person name="Proenca D.N."/>
            <person name="Lopes I."/>
            <person name="Morais P.V."/>
        </authorList>
    </citation>
    <scope>NUCLEOTIDE SEQUENCE</scope>
    <source>
        <strain evidence="1">SL12-8</strain>
    </source>
</reference>